<dbReference type="GO" id="GO:0003755">
    <property type="term" value="F:peptidyl-prolyl cis-trans isomerase activity"/>
    <property type="evidence" value="ECO:0007669"/>
    <property type="project" value="UniProtKB-KW"/>
</dbReference>
<organism evidence="12 13">
    <name type="scientific">Candidatus Acidiferrum panamense</name>
    <dbReference type="NCBI Taxonomy" id="2741543"/>
    <lineage>
        <taxon>Bacteria</taxon>
        <taxon>Pseudomonadati</taxon>
        <taxon>Acidobacteriota</taxon>
        <taxon>Terriglobia</taxon>
        <taxon>Candidatus Acidiferrales</taxon>
        <taxon>Candidatus Acidiferrum</taxon>
    </lineage>
</organism>
<evidence type="ECO:0000256" key="2">
    <source>
        <dbReference type="ARBA" id="ARBA00004496"/>
    </source>
</evidence>
<dbReference type="GO" id="GO:0006457">
    <property type="term" value="P:protein folding"/>
    <property type="evidence" value="ECO:0007669"/>
    <property type="project" value="InterPro"/>
</dbReference>
<dbReference type="NCBIfam" id="TIGR00115">
    <property type="entry name" value="tig"/>
    <property type="match status" value="1"/>
</dbReference>
<evidence type="ECO:0000256" key="5">
    <source>
        <dbReference type="ARBA" id="ARBA00016902"/>
    </source>
</evidence>
<sequence length="347" mass="39732">QFEAENLNVVGTPDIKDVHFQVGEPLRFKAEFEVVPEIELKDYKDVEVPYHDPEVTDEDLGKRIEEIREQKANYANIDPRPLENGDHAVVALVSVAGVEGEPVKQDEMVLEIGGADTFEAFSDNLRGLSPGEENEFDVPYPADYGAPRLAGKTVRFHATVKGVRKKELPELNDEFAQDLGDYRNMEELREAVRKALFAQRQHEAQQEAKNQIMDRLVDRHEFPVPAAYIDRQIRNRVEQTLRTMASEDIDPRSLQLDWEKVKESQRDKAVREVKASMLLSKIAEREAIGVTRDEVDREVERLARQQREPVAALHLRFEKDGTLGRIASHIQTEKTLTFLFEHARKTA</sequence>
<evidence type="ECO:0000256" key="1">
    <source>
        <dbReference type="ARBA" id="ARBA00000971"/>
    </source>
</evidence>
<evidence type="ECO:0000256" key="3">
    <source>
        <dbReference type="ARBA" id="ARBA00005464"/>
    </source>
</evidence>
<reference evidence="12" key="1">
    <citation type="submission" date="2020-06" db="EMBL/GenBank/DDBJ databases">
        <title>Legume-microbial interactions unlock mineral nutrients during tropical forest succession.</title>
        <authorList>
            <person name="Epihov D.Z."/>
        </authorList>
    </citation>
    <scope>NUCLEOTIDE SEQUENCE [LARGE SCALE GENOMIC DNA]</scope>
    <source>
        <strain evidence="12">Pan2503</strain>
    </source>
</reference>
<evidence type="ECO:0000256" key="9">
    <source>
        <dbReference type="ARBA" id="ARBA00029986"/>
    </source>
</evidence>
<dbReference type="Pfam" id="PF05697">
    <property type="entry name" value="Trigger_N"/>
    <property type="match status" value="1"/>
</dbReference>
<feature type="domain" description="Trigger factor C-terminal" evidence="11">
    <location>
        <begin position="185"/>
        <end position="341"/>
    </location>
</feature>
<dbReference type="GO" id="GO:0005737">
    <property type="term" value="C:cytoplasm"/>
    <property type="evidence" value="ECO:0007669"/>
    <property type="project" value="UniProtKB-SubCell"/>
</dbReference>
<evidence type="ECO:0000256" key="8">
    <source>
        <dbReference type="ARBA" id="ARBA00023235"/>
    </source>
</evidence>
<dbReference type="InterPro" id="IPR046357">
    <property type="entry name" value="PPIase_dom_sf"/>
</dbReference>
<dbReference type="SUPFAM" id="SSF109998">
    <property type="entry name" value="Triger factor/SurA peptide-binding domain-like"/>
    <property type="match status" value="1"/>
</dbReference>
<evidence type="ECO:0000256" key="7">
    <source>
        <dbReference type="ARBA" id="ARBA00023186"/>
    </source>
</evidence>
<dbReference type="InterPro" id="IPR037041">
    <property type="entry name" value="Trigger_fac_C_sf"/>
</dbReference>
<feature type="non-terminal residue" evidence="12">
    <location>
        <position position="1"/>
    </location>
</feature>
<comment type="catalytic activity">
    <reaction evidence="1">
        <text>[protein]-peptidylproline (omega=180) = [protein]-peptidylproline (omega=0)</text>
        <dbReference type="Rhea" id="RHEA:16237"/>
        <dbReference type="Rhea" id="RHEA-COMP:10747"/>
        <dbReference type="Rhea" id="RHEA-COMP:10748"/>
        <dbReference type="ChEBI" id="CHEBI:83833"/>
        <dbReference type="ChEBI" id="CHEBI:83834"/>
        <dbReference type="EC" id="5.2.1.8"/>
    </reaction>
</comment>
<gene>
    <name evidence="12" type="primary">tig</name>
    <name evidence="12" type="ORF">HRJ53_02560</name>
</gene>
<keyword evidence="8 12" id="KW-0413">Isomerase</keyword>
<dbReference type="Gene3D" id="3.10.50.40">
    <property type="match status" value="1"/>
</dbReference>
<dbReference type="InterPro" id="IPR036611">
    <property type="entry name" value="Trigger_fac_ribosome-bd_sf"/>
</dbReference>
<keyword evidence="6" id="KW-0697">Rotamase</keyword>
<dbReference type="EC" id="5.2.1.8" evidence="4"/>
<evidence type="ECO:0000259" key="11">
    <source>
        <dbReference type="Pfam" id="PF05698"/>
    </source>
</evidence>
<dbReference type="InterPro" id="IPR005215">
    <property type="entry name" value="Trig_fac"/>
</dbReference>
<dbReference type="AlphaFoldDB" id="A0A7V8NM38"/>
<dbReference type="Pfam" id="PF05698">
    <property type="entry name" value="Trigger_C"/>
    <property type="match status" value="1"/>
</dbReference>
<comment type="subcellular location">
    <subcellularLocation>
        <location evidence="2">Cytoplasm</location>
    </subcellularLocation>
</comment>
<accession>A0A7V8NM38</accession>
<comment type="similarity">
    <text evidence="3">Belongs to the FKBP-type PPIase family. Tig subfamily.</text>
</comment>
<dbReference type="InterPro" id="IPR027304">
    <property type="entry name" value="Trigger_fact/SurA_dom_sf"/>
</dbReference>
<dbReference type="GO" id="GO:0015031">
    <property type="term" value="P:protein transport"/>
    <property type="evidence" value="ECO:0007669"/>
    <property type="project" value="InterPro"/>
</dbReference>
<evidence type="ECO:0000313" key="12">
    <source>
        <dbReference type="EMBL" id="MBA0083854.1"/>
    </source>
</evidence>
<comment type="caution">
    <text evidence="12">The sequence shown here is derived from an EMBL/GenBank/DDBJ whole genome shotgun (WGS) entry which is preliminary data.</text>
</comment>
<dbReference type="InterPro" id="IPR008881">
    <property type="entry name" value="Trigger_fac_ribosome-bd_bac"/>
</dbReference>
<dbReference type="EMBL" id="JACDQQ010000261">
    <property type="protein sequence ID" value="MBA0083854.1"/>
    <property type="molecule type" value="Genomic_DNA"/>
</dbReference>
<feature type="domain" description="Trigger factor ribosome-binding bacterial" evidence="10">
    <location>
        <begin position="3"/>
        <end position="67"/>
    </location>
</feature>
<dbReference type="Gene3D" id="1.10.3120.10">
    <property type="entry name" value="Trigger factor, C-terminal domain"/>
    <property type="match status" value="1"/>
</dbReference>
<keyword evidence="13" id="KW-1185">Reference proteome</keyword>
<dbReference type="Gene3D" id="3.30.70.1050">
    <property type="entry name" value="Trigger factor ribosome-binding domain"/>
    <property type="match status" value="1"/>
</dbReference>
<keyword evidence="7" id="KW-0143">Chaperone</keyword>
<evidence type="ECO:0000259" key="10">
    <source>
        <dbReference type="Pfam" id="PF05697"/>
    </source>
</evidence>
<dbReference type="SUPFAM" id="SSF54534">
    <property type="entry name" value="FKBP-like"/>
    <property type="match status" value="1"/>
</dbReference>
<dbReference type="InterPro" id="IPR008880">
    <property type="entry name" value="Trigger_fac_C"/>
</dbReference>
<evidence type="ECO:0000256" key="4">
    <source>
        <dbReference type="ARBA" id="ARBA00013194"/>
    </source>
</evidence>
<evidence type="ECO:0000256" key="6">
    <source>
        <dbReference type="ARBA" id="ARBA00023110"/>
    </source>
</evidence>
<name>A0A7V8NM38_9BACT</name>
<dbReference type="SUPFAM" id="SSF102735">
    <property type="entry name" value="Trigger factor ribosome-binding domain"/>
    <property type="match status" value="1"/>
</dbReference>
<protein>
    <recommendedName>
        <fullName evidence="5">Trigger factor</fullName>
        <ecNumber evidence="4">5.2.1.8</ecNumber>
    </recommendedName>
    <alternativeName>
        <fullName evidence="9">PPIase</fullName>
    </alternativeName>
</protein>
<proteinExistence type="inferred from homology"/>
<dbReference type="Proteomes" id="UP000567293">
    <property type="component" value="Unassembled WGS sequence"/>
</dbReference>
<evidence type="ECO:0000313" key="13">
    <source>
        <dbReference type="Proteomes" id="UP000567293"/>
    </source>
</evidence>